<feature type="transmembrane region" description="Helical" evidence="1">
    <location>
        <begin position="7"/>
        <end position="27"/>
    </location>
</feature>
<evidence type="ECO:0008006" key="4">
    <source>
        <dbReference type="Google" id="ProtNLM"/>
    </source>
</evidence>
<accession>A0A9E6UMY0</accession>
<dbReference type="KEGG" id="cmet:K6K41_13745"/>
<name>A0A9E6UMY0_9HYPH</name>
<protein>
    <recommendedName>
        <fullName evidence="4">DUF2007 domain-containing protein</fullName>
    </recommendedName>
</protein>
<dbReference type="RefSeq" id="WP_261405613.1">
    <property type="nucleotide sequence ID" value="NZ_CP081869.1"/>
</dbReference>
<feature type="transmembrane region" description="Helical" evidence="1">
    <location>
        <begin position="90"/>
        <end position="110"/>
    </location>
</feature>
<sequence length="114" mass="12505">MTADRDAFVTVAVCYSLPAAVVARSALEARGLPTYATGQSLAHIDWTLMVAIGGIDIRVPADCEADARALLGEGDPVPLRETSTFWARPVFWTALSVPAYLILHLWPLWLRRLK</sequence>
<keyword evidence="3" id="KW-1185">Reference proteome</keyword>
<evidence type="ECO:0000313" key="3">
    <source>
        <dbReference type="Proteomes" id="UP000825701"/>
    </source>
</evidence>
<organism evidence="2 3">
    <name type="scientific">Chenggangzhangella methanolivorans</name>
    <dbReference type="NCBI Taxonomy" id="1437009"/>
    <lineage>
        <taxon>Bacteria</taxon>
        <taxon>Pseudomonadati</taxon>
        <taxon>Pseudomonadota</taxon>
        <taxon>Alphaproteobacteria</taxon>
        <taxon>Hyphomicrobiales</taxon>
        <taxon>Methylopilaceae</taxon>
        <taxon>Chenggangzhangella</taxon>
    </lineage>
</organism>
<dbReference type="AlphaFoldDB" id="A0A9E6UMY0"/>
<gene>
    <name evidence="2" type="ORF">K6K41_13745</name>
</gene>
<evidence type="ECO:0000256" key="1">
    <source>
        <dbReference type="SAM" id="Phobius"/>
    </source>
</evidence>
<proteinExistence type="predicted"/>
<keyword evidence="1" id="KW-0812">Transmembrane</keyword>
<keyword evidence="1" id="KW-1133">Transmembrane helix</keyword>
<evidence type="ECO:0000313" key="2">
    <source>
        <dbReference type="EMBL" id="QZO02207.1"/>
    </source>
</evidence>
<dbReference type="Proteomes" id="UP000825701">
    <property type="component" value="Chromosome"/>
</dbReference>
<keyword evidence="1" id="KW-0472">Membrane</keyword>
<dbReference type="EMBL" id="CP081869">
    <property type="protein sequence ID" value="QZO02207.1"/>
    <property type="molecule type" value="Genomic_DNA"/>
</dbReference>
<reference evidence="2" key="1">
    <citation type="submission" date="2021-08" db="EMBL/GenBank/DDBJ databases">
        <authorList>
            <person name="Zhang H."/>
            <person name="Xu M."/>
            <person name="Yu Z."/>
            <person name="Yang L."/>
            <person name="Cai Y."/>
        </authorList>
    </citation>
    <scope>NUCLEOTIDE SEQUENCE</scope>
    <source>
        <strain evidence="2">CHL1</strain>
    </source>
</reference>